<dbReference type="SMART" id="SM00636">
    <property type="entry name" value="Glyco_18"/>
    <property type="match status" value="1"/>
</dbReference>
<dbReference type="SUPFAM" id="SSF49265">
    <property type="entry name" value="Fibronectin type III"/>
    <property type="match status" value="1"/>
</dbReference>
<keyword evidence="6 8" id="KW-0326">Glycosidase</keyword>
<dbReference type="InterPro" id="IPR003961">
    <property type="entry name" value="FN3_dom"/>
</dbReference>
<evidence type="ECO:0000256" key="9">
    <source>
        <dbReference type="SAM" id="Phobius"/>
    </source>
</evidence>
<dbReference type="CDD" id="cd12214">
    <property type="entry name" value="ChiA1_BD"/>
    <property type="match status" value="1"/>
</dbReference>
<evidence type="ECO:0000256" key="4">
    <source>
        <dbReference type="ARBA" id="ARBA00022801"/>
    </source>
</evidence>
<evidence type="ECO:0000256" key="1">
    <source>
        <dbReference type="ARBA" id="ARBA00009121"/>
    </source>
</evidence>
<dbReference type="InterPro" id="IPR050542">
    <property type="entry name" value="Glycosyl_Hydrlase18_Chitinase"/>
</dbReference>
<dbReference type="EC" id="3.2.1.14" evidence="2"/>
<keyword evidence="3" id="KW-0732">Signal</keyword>
<comment type="caution">
    <text evidence="12">The sequence shown here is derived from an EMBL/GenBank/DDBJ whole genome shotgun (WGS) entry which is preliminary data.</text>
</comment>
<dbReference type="SUPFAM" id="SSF51445">
    <property type="entry name" value="(Trans)glycosidases"/>
    <property type="match status" value="1"/>
</dbReference>
<organism evidence="12 13">
    <name type="scientific">Paenibacillus taichungensis</name>
    <dbReference type="NCBI Taxonomy" id="484184"/>
    <lineage>
        <taxon>Bacteria</taxon>
        <taxon>Bacillati</taxon>
        <taxon>Bacillota</taxon>
        <taxon>Bacilli</taxon>
        <taxon>Bacillales</taxon>
        <taxon>Paenibacillaceae</taxon>
        <taxon>Paenibacillus</taxon>
    </lineage>
</organism>
<keyword evidence="7" id="KW-0624">Polysaccharide degradation</keyword>
<evidence type="ECO:0000256" key="7">
    <source>
        <dbReference type="ARBA" id="ARBA00023326"/>
    </source>
</evidence>
<dbReference type="GO" id="GO:0000272">
    <property type="term" value="P:polysaccharide catabolic process"/>
    <property type="evidence" value="ECO:0007669"/>
    <property type="project" value="UniProtKB-KW"/>
</dbReference>
<keyword evidence="9" id="KW-0812">Transmembrane</keyword>
<dbReference type="InterPro" id="IPR001579">
    <property type="entry name" value="Glyco_hydro_18_chit_AS"/>
</dbReference>
<dbReference type="EMBL" id="QEVW01000006">
    <property type="protein sequence ID" value="RAW16058.1"/>
    <property type="molecule type" value="Genomic_DNA"/>
</dbReference>
<dbReference type="Proteomes" id="UP000250642">
    <property type="component" value="Unassembled WGS sequence"/>
</dbReference>
<protein>
    <recommendedName>
        <fullName evidence="2">chitinase</fullName>
        <ecNumber evidence="2">3.2.1.14</ecNumber>
    </recommendedName>
</protein>
<dbReference type="Gene3D" id="2.60.40.10">
    <property type="entry name" value="Immunoglobulins"/>
    <property type="match status" value="1"/>
</dbReference>
<keyword evidence="4 8" id="KW-0378">Hydrolase</keyword>
<dbReference type="AlphaFoldDB" id="A0A329QZH3"/>
<dbReference type="Gene3D" id="2.10.10.20">
    <property type="entry name" value="Carbohydrate-binding module superfamily 5/12"/>
    <property type="match status" value="1"/>
</dbReference>
<evidence type="ECO:0000313" key="12">
    <source>
        <dbReference type="EMBL" id="RAW16058.1"/>
    </source>
</evidence>
<comment type="similarity">
    <text evidence="1">Belongs to the glycosyl hydrolase 18 family. Chitinase class II subfamily.</text>
</comment>
<dbReference type="FunFam" id="2.60.40.10:FF:001114">
    <property type="entry name" value="Chitinase A1"/>
    <property type="match status" value="1"/>
</dbReference>
<dbReference type="InterPro" id="IPR017853">
    <property type="entry name" value="GH"/>
</dbReference>
<dbReference type="PROSITE" id="PS01095">
    <property type="entry name" value="GH18_1"/>
    <property type="match status" value="1"/>
</dbReference>
<evidence type="ECO:0000256" key="8">
    <source>
        <dbReference type="RuleBase" id="RU000489"/>
    </source>
</evidence>
<gene>
    <name evidence="12" type="ORF">DC345_11250</name>
</gene>
<dbReference type="SMART" id="SM00060">
    <property type="entry name" value="FN3"/>
    <property type="match status" value="1"/>
</dbReference>
<reference evidence="12 13" key="1">
    <citation type="submission" date="2018-04" db="EMBL/GenBank/DDBJ databases">
        <title>Paenibacillus taichungensis Genome sequencing and assembly.</title>
        <authorList>
            <person name="Xu J."/>
            <person name="Rensing C."/>
            <person name="Mazhar H.S."/>
        </authorList>
    </citation>
    <scope>NUCLEOTIDE SEQUENCE [LARGE SCALE GENOMIC DNA]</scope>
    <source>
        <strain evidence="12 13">NC1</strain>
    </source>
</reference>
<proteinExistence type="inferred from homology"/>
<dbReference type="SUPFAM" id="SSF51055">
    <property type="entry name" value="Carbohydrate binding domain"/>
    <property type="match status" value="1"/>
</dbReference>
<dbReference type="GO" id="GO:0008843">
    <property type="term" value="F:endochitinase activity"/>
    <property type="evidence" value="ECO:0007669"/>
    <property type="project" value="UniProtKB-EC"/>
</dbReference>
<dbReference type="InterPro" id="IPR036573">
    <property type="entry name" value="CBM_sf_5/12"/>
</dbReference>
<evidence type="ECO:0000256" key="6">
    <source>
        <dbReference type="ARBA" id="ARBA00023295"/>
    </source>
</evidence>
<dbReference type="PANTHER" id="PTHR45708">
    <property type="entry name" value="ENDOCHITINASE"/>
    <property type="match status" value="1"/>
</dbReference>
<dbReference type="Pfam" id="PF00041">
    <property type="entry name" value="fn3"/>
    <property type="match status" value="1"/>
</dbReference>
<evidence type="ECO:0000259" key="11">
    <source>
        <dbReference type="PROSITE" id="PS51910"/>
    </source>
</evidence>
<keyword evidence="5" id="KW-0119">Carbohydrate metabolism</keyword>
<keyword evidence="9" id="KW-0472">Membrane</keyword>
<feature type="domain" description="Fibronectin type-III" evidence="10">
    <location>
        <begin position="101"/>
        <end position="186"/>
    </location>
</feature>
<dbReference type="Pfam" id="PF00704">
    <property type="entry name" value="Glyco_hydro_18"/>
    <property type="match status" value="1"/>
</dbReference>
<dbReference type="InterPro" id="IPR001223">
    <property type="entry name" value="Glyco_hydro18_cat"/>
</dbReference>
<sequence length="529" mass="56301">MQEGFCLNQAVRFRPVITFVLAFLLIITWFVPRADAAAQWQAGTAYKKGDLVTYLNKDYECIQPHTALTGWEPSNVPALWKYVGEGTGGGTPTPDTTPPSVPAGLTSSFVTETSVNLTWNASTDNVGVTGYEVYRNGTLAANTSTTTAVVTGLTAGTTYVFTVKAKDAAGNLSAASASLSVTTSTGSSNPGPSGSKWLIGYWHNFDNGSTNIKLRNVSTAYDVINVSFAEPISPGSGTLAFTPYNATVEEFKSDIAYLQSQGKKVLISMGGANGTIELTDATKRQQFEDSLKSIISTYGFNGLDIDLEGSSLSLNAGDTDFRNPTTPKIVNLINGVKALKSHFGANFILTAAPETAYVQGGYLNYGGPWGAYLPVIHALRNDLTLLHVQHYNTGSMVGLDGRSYAQGTADFHVAMAEMLLQGFNVGGSSGPFFSPLRPDQIAIGVPASQQAAGGGYTAPAELQKALNYLIKGVSYGGSYTLRQPAGYAGLKGIMTWSINWDAYTNNQFSNAHRPFLNGLSTQKTEEVVY</sequence>
<dbReference type="GO" id="GO:0030246">
    <property type="term" value="F:carbohydrate binding"/>
    <property type="evidence" value="ECO:0007669"/>
    <property type="project" value="InterPro"/>
</dbReference>
<dbReference type="PROSITE" id="PS51910">
    <property type="entry name" value="GH18_2"/>
    <property type="match status" value="1"/>
</dbReference>
<evidence type="ECO:0000256" key="5">
    <source>
        <dbReference type="ARBA" id="ARBA00023277"/>
    </source>
</evidence>
<dbReference type="CDD" id="cd00063">
    <property type="entry name" value="FN3"/>
    <property type="match status" value="1"/>
</dbReference>
<evidence type="ECO:0000256" key="3">
    <source>
        <dbReference type="ARBA" id="ARBA00022729"/>
    </source>
</evidence>
<dbReference type="Gene3D" id="3.20.20.80">
    <property type="entry name" value="Glycosidases"/>
    <property type="match status" value="1"/>
</dbReference>
<dbReference type="GO" id="GO:0005576">
    <property type="term" value="C:extracellular region"/>
    <property type="evidence" value="ECO:0007669"/>
    <property type="project" value="InterPro"/>
</dbReference>
<evidence type="ECO:0000259" key="10">
    <source>
        <dbReference type="PROSITE" id="PS50853"/>
    </source>
</evidence>
<evidence type="ECO:0000313" key="13">
    <source>
        <dbReference type="Proteomes" id="UP000250642"/>
    </source>
</evidence>
<dbReference type="InterPro" id="IPR003610">
    <property type="entry name" value="CBM5/12"/>
</dbReference>
<dbReference type="PRINTS" id="PR00014">
    <property type="entry name" value="FNTYPEIII"/>
</dbReference>
<keyword evidence="9" id="KW-1133">Transmembrane helix</keyword>
<dbReference type="PROSITE" id="PS50853">
    <property type="entry name" value="FN3"/>
    <property type="match status" value="1"/>
</dbReference>
<dbReference type="CDD" id="cd02871">
    <property type="entry name" value="GH18_chitinase_D-like"/>
    <property type="match status" value="1"/>
</dbReference>
<dbReference type="InterPro" id="IPR036116">
    <property type="entry name" value="FN3_sf"/>
</dbReference>
<dbReference type="SMART" id="SM00495">
    <property type="entry name" value="ChtBD3"/>
    <property type="match status" value="1"/>
</dbReference>
<dbReference type="GO" id="GO:0008061">
    <property type="term" value="F:chitin binding"/>
    <property type="evidence" value="ECO:0007669"/>
    <property type="project" value="InterPro"/>
</dbReference>
<accession>A0A329QZH3</accession>
<evidence type="ECO:0000256" key="2">
    <source>
        <dbReference type="ARBA" id="ARBA00012729"/>
    </source>
</evidence>
<dbReference type="Pfam" id="PF02839">
    <property type="entry name" value="CBM_5_12"/>
    <property type="match status" value="1"/>
</dbReference>
<feature type="domain" description="GH18" evidence="11">
    <location>
        <begin position="196"/>
        <end position="519"/>
    </location>
</feature>
<feature type="transmembrane region" description="Helical" evidence="9">
    <location>
        <begin position="12"/>
        <end position="31"/>
    </location>
</feature>
<name>A0A329QZH3_9BACL</name>
<dbReference type="InterPro" id="IPR011583">
    <property type="entry name" value="Chitinase_II/V-like_cat"/>
</dbReference>
<dbReference type="PANTHER" id="PTHR45708:SF49">
    <property type="entry name" value="ENDOCHITINASE"/>
    <property type="match status" value="1"/>
</dbReference>
<dbReference type="InterPro" id="IPR013783">
    <property type="entry name" value="Ig-like_fold"/>
</dbReference>